<dbReference type="GO" id="GO:0003676">
    <property type="term" value="F:nucleic acid binding"/>
    <property type="evidence" value="ECO:0007669"/>
    <property type="project" value="InterPro"/>
</dbReference>
<feature type="compositionally biased region" description="Acidic residues" evidence="7">
    <location>
        <begin position="775"/>
        <end position="784"/>
    </location>
</feature>
<dbReference type="SUPFAM" id="SSF53098">
    <property type="entry name" value="Ribonuclease H-like"/>
    <property type="match status" value="1"/>
</dbReference>
<dbReference type="CDD" id="cd06145">
    <property type="entry name" value="REX1_like"/>
    <property type="match status" value="1"/>
</dbReference>
<feature type="compositionally biased region" description="Low complexity" evidence="7">
    <location>
        <begin position="523"/>
        <end position="540"/>
    </location>
</feature>
<keyword evidence="6" id="KW-0539">Nucleus</keyword>
<dbReference type="Pfam" id="PF00929">
    <property type="entry name" value="RNase_T"/>
    <property type="match status" value="1"/>
</dbReference>
<proteinExistence type="inferred from homology"/>
<evidence type="ECO:0000256" key="3">
    <source>
        <dbReference type="ARBA" id="ARBA00022722"/>
    </source>
</evidence>
<keyword evidence="3" id="KW-0540">Nuclease</keyword>
<feature type="compositionally biased region" description="Low complexity" evidence="7">
    <location>
        <begin position="753"/>
        <end position="774"/>
    </location>
</feature>
<keyword evidence="9" id="KW-1185">Reference proteome</keyword>
<keyword evidence="5" id="KW-0269">Exonuclease</keyword>
<organism evidence="9 10">
    <name type="scientific">Bactrocera dorsalis</name>
    <name type="common">Oriental fruit fly</name>
    <name type="synonym">Dacus dorsalis</name>
    <dbReference type="NCBI Taxonomy" id="27457"/>
    <lineage>
        <taxon>Eukaryota</taxon>
        <taxon>Metazoa</taxon>
        <taxon>Ecdysozoa</taxon>
        <taxon>Arthropoda</taxon>
        <taxon>Hexapoda</taxon>
        <taxon>Insecta</taxon>
        <taxon>Pterygota</taxon>
        <taxon>Neoptera</taxon>
        <taxon>Endopterygota</taxon>
        <taxon>Diptera</taxon>
        <taxon>Brachycera</taxon>
        <taxon>Muscomorpha</taxon>
        <taxon>Tephritoidea</taxon>
        <taxon>Tephritidae</taxon>
        <taxon>Bactrocera</taxon>
        <taxon>Bactrocera</taxon>
    </lineage>
</organism>
<feature type="compositionally biased region" description="Polar residues" evidence="7">
    <location>
        <begin position="315"/>
        <end position="326"/>
    </location>
</feature>
<evidence type="ECO:0000313" key="12">
    <source>
        <dbReference type="RefSeq" id="XP_049310100.1"/>
    </source>
</evidence>
<feature type="region of interest" description="Disordered" evidence="7">
    <location>
        <begin position="563"/>
        <end position="587"/>
    </location>
</feature>
<evidence type="ECO:0000256" key="2">
    <source>
        <dbReference type="ARBA" id="ARBA00006357"/>
    </source>
</evidence>
<feature type="region of interest" description="Disordered" evidence="7">
    <location>
        <begin position="138"/>
        <end position="182"/>
    </location>
</feature>
<reference evidence="10 11" key="1">
    <citation type="submission" date="2025-05" db="UniProtKB">
        <authorList>
            <consortium name="RefSeq"/>
        </authorList>
    </citation>
    <scope>IDENTIFICATION</scope>
    <source>
        <tissue evidence="10 11">Adult</tissue>
    </source>
</reference>
<feature type="region of interest" description="Disordered" evidence="7">
    <location>
        <begin position="291"/>
        <end position="403"/>
    </location>
</feature>
<evidence type="ECO:0000256" key="7">
    <source>
        <dbReference type="SAM" id="MobiDB-lite"/>
    </source>
</evidence>
<evidence type="ECO:0000256" key="1">
    <source>
        <dbReference type="ARBA" id="ARBA00004123"/>
    </source>
</evidence>
<feature type="compositionally biased region" description="Low complexity" evidence="7">
    <location>
        <begin position="446"/>
        <end position="469"/>
    </location>
</feature>
<dbReference type="RefSeq" id="XP_049310099.1">
    <property type="nucleotide sequence ID" value="XM_049454142.1"/>
</dbReference>
<dbReference type="InterPro" id="IPR047021">
    <property type="entry name" value="REXO1/3/4-like"/>
</dbReference>
<feature type="compositionally biased region" description="Low complexity" evidence="7">
    <location>
        <begin position="565"/>
        <end position="587"/>
    </location>
</feature>
<keyword evidence="4" id="KW-0378">Hydrolase</keyword>
<dbReference type="RefSeq" id="XP_049310102.1">
    <property type="nucleotide sequence ID" value="XM_049454145.1"/>
</dbReference>
<dbReference type="GO" id="GO:0004527">
    <property type="term" value="F:exonuclease activity"/>
    <property type="evidence" value="ECO:0007669"/>
    <property type="project" value="UniProtKB-KW"/>
</dbReference>
<dbReference type="GeneID" id="105232943"/>
<gene>
    <name evidence="10 11 12 13 14 15 16" type="primary">LOC105232943</name>
</gene>
<evidence type="ECO:0000313" key="13">
    <source>
        <dbReference type="RefSeq" id="XP_049310101.1"/>
    </source>
</evidence>
<dbReference type="OrthoDB" id="206335at2759"/>
<dbReference type="InterPro" id="IPR036397">
    <property type="entry name" value="RNaseH_sf"/>
</dbReference>
<protein>
    <submittedName>
        <fullName evidence="10 11">Transcription factor kayak</fullName>
    </submittedName>
</protein>
<evidence type="ECO:0000256" key="4">
    <source>
        <dbReference type="ARBA" id="ARBA00022801"/>
    </source>
</evidence>
<evidence type="ECO:0000256" key="5">
    <source>
        <dbReference type="ARBA" id="ARBA00022839"/>
    </source>
</evidence>
<dbReference type="AlphaFoldDB" id="A0A6I9VLK9"/>
<dbReference type="GO" id="GO:0005634">
    <property type="term" value="C:nucleus"/>
    <property type="evidence" value="ECO:0007669"/>
    <property type="project" value="UniProtKB-SubCell"/>
</dbReference>
<dbReference type="RefSeq" id="XP_049310101.1">
    <property type="nucleotide sequence ID" value="XM_049454144.1"/>
</dbReference>
<evidence type="ECO:0000256" key="6">
    <source>
        <dbReference type="ARBA" id="ARBA00023242"/>
    </source>
</evidence>
<feature type="region of interest" description="Disordered" evidence="7">
    <location>
        <begin position="607"/>
        <end position="639"/>
    </location>
</feature>
<dbReference type="SMART" id="SM00479">
    <property type="entry name" value="EXOIII"/>
    <property type="match status" value="1"/>
</dbReference>
<dbReference type="InterPro" id="IPR034922">
    <property type="entry name" value="REX1-like_exo"/>
</dbReference>
<dbReference type="InterPro" id="IPR013520">
    <property type="entry name" value="Ribonucl_H"/>
</dbReference>
<feature type="compositionally biased region" description="Polar residues" evidence="7">
    <location>
        <begin position="291"/>
        <end position="300"/>
    </location>
</feature>
<dbReference type="KEGG" id="bdr:105232943"/>
<dbReference type="PANTHER" id="PTHR12801:SF115">
    <property type="entry name" value="FI18136P1-RELATED"/>
    <property type="match status" value="1"/>
</dbReference>
<dbReference type="RefSeq" id="XP_049310104.1">
    <property type="nucleotide sequence ID" value="XM_049454147.1"/>
</dbReference>
<dbReference type="GO" id="GO:0010629">
    <property type="term" value="P:negative regulation of gene expression"/>
    <property type="evidence" value="ECO:0007669"/>
    <property type="project" value="UniProtKB-ARBA"/>
</dbReference>
<evidence type="ECO:0000313" key="11">
    <source>
        <dbReference type="RefSeq" id="XP_049310099.1"/>
    </source>
</evidence>
<feature type="compositionally biased region" description="Basic residues" evidence="7">
    <location>
        <begin position="363"/>
        <end position="373"/>
    </location>
</feature>
<feature type="region of interest" description="Disordered" evidence="7">
    <location>
        <begin position="734"/>
        <end position="789"/>
    </location>
</feature>
<dbReference type="RefSeq" id="XP_049310100.1">
    <property type="nucleotide sequence ID" value="XM_049454143.1"/>
</dbReference>
<feature type="compositionally biased region" description="Low complexity" evidence="7">
    <location>
        <begin position="138"/>
        <end position="168"/>
    </location>
</feature>
<sequence length="1067" mass="118791">MNIDSPVFVPRNNAPMTATPATQLKVSGVSLLDPKAPKSALALGVVTPTAFGKLTDNNNIKHKNNNMGGYWPFVNNAAAYYPCGINSNYLQFCQQQQQQQHQHQQQYLQHFVQRQRTLPNFHNQWTQRKNLNAAIGQRQQQQQQQRKQITKATAPAAITPEVSAQQQQQRRKKQKMQPQALQQQKQQQLTELQQQQQAVNITKFPIANKTNESLSPKLTIATTTTNANQATLLLLPAAEEIININVVNDNNLNSNNIVIDKNTISNNNNGNNKVDEDINMATLAAISNGTTTLPNQSTQLVEEAEISTKQDDTVQRNGSRVGQQIRNPRYYQQQQQQQQNSSNTQLNAKTDSSDSGISTNGRHQQHHHHHAHRQQPQQHNQKQRKTRLNSKRQDNNTTATTQKRTTEYTVDDWLGREMVYCYGHRYISSCAEDNLLAARHNPAHRNSTSSDAAASDDLNSSSSNEDLSAVYAVMSQPDKKTGNKARRNRQQRRRKRLDEQSADQLQAIPMDVDEDSKENRRPAQQQHAHQQQQQQQQQQQSTVKATSVNLRKQCTKAAALKAVNKHNSGNNSNSNNAKPNSGAHALANSASNSSVCSALSSASSTYSLSSSASSTSSAASSPTNSANCSPTASPTASKRNAENFRKIARALAPPLRQHTKLNMSEHELVQQLRRYIIDPNLLRVYGYPVESAIHEGCIEIYKCLPRPSGVHTHHSTTKTDVVNTVDGLQVHYTSTSSSSTTTTTGFKSQWTLGGDNSNDSGQGSGDSSPPSMDSDSSEAGEDEPATTTACFTPDGSYQIFSQYDQSLEKQCVRCMRTFHVTETGEYLSYESCTFHWGKLYNLYTGSKGYTTQYTCCAGTKDTEGCSRNPLHVWTGAVVGINGPYTDFVHTRARCDDKPTKVYALDCEMSFTGRGLEVTKVTVVGHDGQLVYEHFVRPEVEIVDYNTRFSGITEKDLCAHSNKNVKTLAEVQRDLLQLIDAETILIGHGLDNDLRVLRIVHKTIIDTSIAFPHSSGFPYRRALKNLTKACLNRDIQCSDAGHSSFEDSRACLELMLWKVRKEMRPTAY</sequence>
<dbReference type="PANTHER" id="PTHR12801">
    <property type="entry name" value="RNA EXONUCLEASE REXO1 / RECO3 FAMILY MEMBER-RELATED"/>
    <property type="match status" value="1"/>
</dbReference>
<dbReference type="InterPro" id="IPR012337">
    <property type="entry name" value="RNaseH-like_sf"/>
</dbReference>
<evidence type="ECO:0000313" key="15">
    <source>
        <dbReference type="RefSeq" id="XP_049310103.1"/>
    </source>
</evidence>
<comment type="similarity">
    <text evidence="2">Belongs to the REXO1/REXO3 family.</text>
</comment>
<dbReference type="RefSeq" id="XP_011213155.2">
    <property type="nucleotide sequence ID" value="XM_011214853.4"/>
</dbReference>
<evidence type="ECO:0000313" key="16">
    <source>
        <dbReference type="RefSeq" id="XP_049310104.1"/>
    </source>
</evidence>
<feature type="domain" description="Exonuclease" evidence="8">
    <location>
        <begin position="900"/>
        <end position="1063"/>
    </location>
</feature>
<feature type="compositionally biased region" description="Basic residues" evidence="7">
    <location>
        <begin position="482"/>
        <end position="495"/>
    </location>
</feature>
<evidence type="ECO:0000313" key="9">
    <source>
        <dbReference type="Proteomes" id="UP001652620"/>
    </source>
</evidence>
<feature type="region of interest" description="Disordered" evidence="7">
    <location>
        <begin position="442"/>
        <end position="547"/>
    </location>
</feature>
<feature type="compositionally biased region" description="Low complexity" evidence="7">
    <location>
        <begin position="607"/>
        <end position="629"/>
    </location>
</feature>
<comment type="subcellular location">
    <subcellularLocation>
        <location evidence="1">Nucleus</location>
    </subcellularLocation>
</comment>
<dbReference type="InParanoid" id="A0A6I9VLK9"/>
<feature type="compositionally biased region" description="Low complexity" evidence="7">
    <location>
        <begin position="734"/>
        <end position="744"/>
    </location>
</feature>
<dbReference type="Proteomes" id="UP001652620">
    <property type="component" value="Chromosome 4"/>
</dbReference>
<evidence type="ECO:0000259" key="8">
    <source>
        <dbReference type="SMART" id="SM00479"/>
    </source>
</evidence>
<dbReference type="Gene3D" id="3.30.420.10">
    <property type="entry name" value="Ribonuclease H-like superfamily/Ribonuclease H"/>
    <property type="match status" value="1"/>
</dbReference>
<dbReference type="RefSeq" id="XP_049310103.1">
    <property type="nucleotide sequence ID" value="XM_049454146.1"/>
</dbReference>
<accession>A0A6I9VLK9</accession>
<feature type="compositionally biased region" description="Polar residues" evidence="7">
    <location>
        <begin position="340"/>
        <end position="362"/>
    </location>
</feature>
<feature type="compositionally biased region" description="Basic residues" evidence="7">
    <location>
        <begin position="381"/>
        <end position="390"/>
    </location>
</feature>
<evidence type="ECO:0000313" key="14">
    <source>
        <dbReference type="RefSeq" id="XP_049310102.1"/>
    </source>
</evidence>
<evidence type="ECO:0000313" key="10">
    <source>
        <dbReference type="RefSeq" id="XP_011213155.2"/>
    </source>
</evidence>
<name>A0A6I9VLK9_BACDO</name>